<organism evidence="5 6">
    <name type="scientific">Arenibacterium halophilum</name>
    <dbReference type="NCBI Taxonomy" id="2583821"/>
    <lineage>
        <taxon>Bacteria</taxon>
        <taxon>Pseudomonadati</taxon>
        <taxon>Pseudomonadota</taxon>
        <taxon>Alphaproteobacteria</taxon>
        <taxon>Rhodobacterales</taxon>
        <taxon>Paracoccaceae</taxon>
        <taxon>Arenibacterium</taxon>
    </lineage>
</organism>
<gene>
    <name evidence="5" type="ORF">FGK64_12285</name>
</gene>
<dbReference type="PANTHER" id="PTHR43464:SF19">
    <property type="entry name" value="UBIQUINONE BIOSYNTHESIS O-METHYLTRANSFERASE, MITOCHONDRIAL"/>
    <property type="match status" value="1"/>
</dbReference>
<dbReference type="InterPro" id="IPR041698">
    <property type="entry name" value="Methyltransf_25"/>
</dbReference>
<name>A0ABY2XBS1_9RHOB</name>
<evidence type="ECO:0000313" key="6">
    <source>
        <dbReference type="Proteomes" id="UP001191082"/>
    </source>
</evidence>
<accession>A0ABY2XBS1</accession>
<keyword evidence="3" id="KW-0949">S-adenosyl-L-methionine</keyword>
<feature type="domain" description="Methyltransferase" evidence="4">
    <location>
        <begin position="56"/>
        <end position="130"/>
    </location>
</feature>
<keyword evidence="2" id="KW-0808">Transferase</keyword>
<sequence length="209" mass="23717">MDRITQRMKDHYAGTFDRHGATSAGADWGSDETRLALRYDKMLAVLPPGLRRPRLLDVGCGYGGLLSHANARGLSLEYTGIDVVPAMLHEARRTHPDAMFIEGDILDASLDGRYDIVVCNGILTQKLDTPGREMDDFARRLIRRLFDLSDIGCVFNTMTSKVNFHAENLYYQSPTDILAWCMAEVTPYFRIDHAYPLFEYSVYLFREPA</sequence>
<protein>
    <submittedName>
        <fullName evidence="5">Class I SAM-dependent methyltransferase</fullName>
    </submittedName>
</protein>
<dbReference type="GO" id="GO:0032259">
    <property type="term" value="P:methylation"/>
    <property type="evidence" value="ECO:0007669"/>
    <property type="project" value="UniProtKB-KW"/>
</dbReference>
<evidence type="ECO:0000259" key="4">
    <source>
        <dbReference type="Pfam" id="PF13649"/>
    </source>
</evidence>
<dbReference type="SUPFAM" id="SSF53335">
    <property type="entry name" value="S-adenosyl-L-methionine-dependent methyltransferases"/>
    <property type="match status" value="1"/>
</dbReference>
<reference evidence="5 6" key="1">
    <citation type="submission" date="2019-05" db="EMBL/GenBank/DDBJ databases">
        <title>Marivita sp. nov. isolated from sea sediment.</title>
        <authorList>
            <person name="Kim W."/>
        </authorList>
    </citation>
    <scope>NUCLEOTIDE SEQUENCE [LARGE SCALE GENOMIC DNA]</scope>
    <source>
        <strain evidence="5 6">CAU 1492</strain>
    </source>
</reference>
<evidence type="ECO:0000256" key="3">
    <source>
        <dbReference type="ARBA" id="ARBA00022691"/>
    </source>
</evidence>
<dbReference type="Pfam" id="PF13649">
    <property type="entry name" value="Methyltransf_25"/>
    <property type="match status" value="1"/>
</dbReference>
<dbReference type="PANTHER" id="PTHR43464">
    <property type="entry name" value="METHYLTRANSFERASE"/>
    <property type="match status" value="1"/>
</dbReference>
<keyword evidence="1 5" id="KW-0489">Methyltransferase</keyword>
<keyword evidence="6" id="KW-1185">Reference proteome</keyword>
<dbReference type="EMBL" id="VCPC01000002">
    <property type="protein sequence ID" value="TMV13508.1"/>
    <property type="molecule type" value="Genomic_DNA"/>
</dbReference>
<evidence type="ECO:0000313" key="5">
    <source>
        <dbReference type="EMBL" id="TMV13508.1"/>
    </source>
</evidence>
<evidence type="ECO:0000256" key="2">
    <source>
        <dbReference type="ARBA" id="ARBA00022679"/>
    </source>
</evidence>
<dbReference type="InterPro" id="IPR029063">
    <property type="entry name" value="SAM-dependent_MTases_sf"/>
</dbReference>
<dbReference type="Proteomes" id="UP001191082">
    <property type="component" value="Unassembled WGS sequence"/>
</dbReference>
<dbReference type="Gene3D" id="3.40.50.150">
    <property type="entry name" value="Vaccinia Virus protein VP39"/>
    <property type="match status" value="1"/>
</dbReference>
<dbReference type="RefSeq" id="WP_138864062.1">
    <property type="nucleotide sequence ID" value="NZ_VCPC01000002.1"/>
</dbReference>
<comment type="caution">
    <text evidence="5">The sequence shown here is derived from an EMBL/GenBank/DDBJ whole genome shotgun (WGS) entry which is preliminary data.</text>
</comment>
<proteinExistence type="predicted"/>
<dbReference type="CDD" id="cd02440">
    <property type="entry name" value="AdoMet_MTases"/>
    <property type="match status" value="1"/>
</dbReference>
<dbReference type="GO" id="GO:0008168">
    <property type="term" value="F:methyltransferase activity"/>
    <property type="evidence" value="ECO:0007669"/>
    <property type="project" value="UniProtKB-KW"/>
</dbReference>
<evidence type="ECO:0000256" key="1">
    <source>
        <dbReference type="ARBA" id="ARBA00022603"/>
    </source>
</evidence>